<dbReference type="AlphaFoldDB" id="A0A1S8L2W4"/>
<gene>
    <name evidence="1" type="primary">bepA_2</name>
    <name evidence="1" type="ORF">CROST_031870</name>
</gene>
<dbReference type="PANTHER" id="PTHR44943">
    <property type="entry name" value="CELLULOSE SYNTHASE OPERON PROTEIN C"/>
    <property type="match status" value="1"/>
</dbReference>
<dbReference type="Gene3D" id="1.25.40.10">
    <property type="entry name" value="Tetratricopeptide repeat domain"/>
    <property type="match status" value="3"/>
</dbReference>
<dbReference type="Pfam" id="PF00515">
    <property type="entry name" value="TPR_1"/>
    <property type="match status" value="1"/>
</dbReference>
<reference evidence="1 2" key="1">
    <citation type="submission" date="2022-04" db="EMBL/GenBank/DDBJ databases">
        <title>Genome sequence of C. roseum typestrain.</title>
        <authorList>
            <person name="Poehlein A."/>
            <person name="Schoch T."/>
            <person name="Duerre P."/>
            <person name="Daniel R."/>
        </authorList>
    </citation>
    <scope>NUCLEOTIDE SEQUENCE [LARGE SCALE GENOMIC DNA]</scope>
    <source>
        <strain evidence="1 2">DSM 7320</strain>
    </source>
</reference>
<organism evidence="1 2">
    <name type="scientific">Clostridium felsineum</name>
    <dbReference type="NCBI Taxonomy" id="36839"/>
    <lineage>
        <taxon>Bacteria</taxon>
        <taxon>Bacillati</taxon>
        <taxon>Bacillota</taxon>
        <taxon>Clostridia</taxon>
        <taxon>Eubacteriales</taxon>
        <taxon>Clostridiaceae</taxon>
        <taxon>Clostridium</taxon>
    </lineage>
</organism>
<dbReference type="Proteomes" id="UP000190951">
    <property type="component" value="Chromosome"/>
</dbReference>
<dbReference type="STRING" id="84029.CROST_27600"/>
<keyword evidence="1" id="KW-0378">Hydrolase</keyword>
<sequence length="389" mass="45911">MEIANDYDKKIENLKKRIKFLFGSGKYELTIKECEILLEEETNDYIALCYIVLSYRVLDKNNEALEVALNLVENYPEISYAYKLCGNVYFDMDNFKLAINYCNKAIELDPNNADAYYIKAFSLKKLGGEKNLYEAVELTDKALSIDPEYDEYHIFAAGLYTHVGQYYKAKEEGEIALKLNIESSNAYLNYGYSLIYLGELEESIRNFYESLRLDPNNETARKNIDVVKGYIERPESYYGFLEKRFFENDLKMDSNSEAFVILAKIFLNKGKYYEATNVFYRFFKINKKNVKRHIRYAEILYNGGAMSEAVDYLKVLKRSNPNEKEIEDHIEKIYRKAREANIKIYSKSLFKIKIWRALKKEFTNFNFLRDIIKVLIILKLIAIFLRLFR</sequence>
<dbReference type="KEGG" id="crw:CROST_031870"/>
<dbReference type="PROSITE" id="PS50293">
    <property type="entry name" value="TPR_REGION"/>
    <property type="match status" value="1"/>
</dbReference>
<evidence type="ECO:0000313" key="2">
    <source>
        <dbReference type="Proteomes" id="UP000190951"/>
    </source>
</evidence>
<evidence type="ECO:0000313" key="1">
    <source>
        <dbReference type="EMBL" id="URZ12465.1"/>
    </source>
</evidence>
<dbReference type="InterPro" id="IPR019734">
    <property type="entry name" value="TPR_rpt"/>
</dbReference>
<dbReference type="RefSeq" id="WP_077832651.1">
    <property type="nucleotide sequence ID" value="NZ_CP096983.1"/>
</dbReference>
<keyword evidence="2" id="KW-1185">Reference proteome</keyword>
<dbReference type="SMART" id="SM00028">
    <property type="entry name" value="TPR"/>
    <property type="match status" value="4"/>
</dbReference>
<dbReference type="InterPro" id="IPR051685">
    <property type="entry name" value="Ycf3/AcsC/BcsC/TPR_MFPF"/>
</dbReference>
<accession>A0A1S8L2W4</accession>
<dbReference type="Pfam" id="PF13181">
    <property type="entry name" value="TPR_8"/>
    <property type="match status" value="1"/>
</dbReference>
<dbReference type="SUPFAM" id="SSF48452">
    <property type="entry name" value="TPR-like"/>
    <property type="match status" value="1"/>
</dbReference>
<dbReference type="PROSITE" id="PS50005">
    <property type="entry name" value="TPR"/>
    <property type="match status" value="3"/>
</dbReference>
<dbReference type="GO" id="GO:0006508">
    <property type="term" value="P:proteolysis"/>
    <property type="evidence" value="ECO:0007669"/>
    <property type="project" value="UniProtKB-KW"/>
</dbReference>
<proteinExistence type="predicted"/>
<dbReference type="EMBL" id="CP096983">
    <property type="protein sequence ID" value="URZ12465.1"/>
    <property type="molecule type" value="Genomic_DNA"/>
</dbReference>
<dbReference type="SUPFAM" id="SSF48439">
    <property type="entry name" value="Protein prenylyltransferase"/>
    <property type="match status" value="1"/>
</dbReference>
<keyword evidence="1" id="KW-0645">Protease</keyword>
<dbReference type="InterPro" id="IPR011990">
    <property type="entry name" value="TPR-like_helical_dom_sf"/>
</dbReference>
<dbReference type="GO" id="GO:0008233">
    <property type="term" value="F:peptidase activity"/>
    <property type="evidence" value="ECO:0007669"/>
    <property type="project" value="UniProtKB-KW"/>
</dbReference>
<protein>
    <submittedName>
        <fullName evidence="1">Beta-barrel assembly-enhancing protease</fullName>
        <ecNumber evidence="1">3.4.-.-</ecNumber>
    </submittedName>
</protein>
<dbReference type="EC" id="3.4.-.-" evidence="1"/>
<dbReference type="PANTHER" id="PTHR44943:SF8">
    <property type="entry name" value="TPR REPEAT-CONTAINING PROTEIN MJ0263"/>
    <property type="match status" value="1"/>
</dbReference>
<name>A0A1S8L2W4_9CLOT</name>